<dbReference type="GO" id="GO:0005737">
    <property type="term" value="C:cytoplasm"/>
    <property type="evidence" value="ECO:0007669"/>
    <property type="project" value="TreeGrafter"/>
</dbReference>
<evidence type="ECO:0000313" key="3">
    <source>
        <dbReference type="Ensembl" id="ENSVURP00010003977.1"/>
    </source>
</evidence>
<protein>
    <recommendedName>
        <fullName evidence="2">Protein FAM136A</fullName>
    </recommendedName>
</protein>
<organism evidence="3 4">
    <name type="scientific">Vombatus ursinus</name>
    <name type="common">Common wombat</name>
    <dbReference type="NCBI Taxonomy" id="29139"/>
    <lineage>
        <taxon>Eukaryota</taxon>
        <taxon>Metazoa</taxon>
        <taxon>Chordata</taxon>
        <taxon>Craniata</taxon>
        <taxon>Vertebrata</taxon>
        <taxon>Euteleostomi</taxon>
        <taxon>Mammalia</taxon>
        <taxon>Metatheria</taxon>
        <taxon>Diprotodontia</taxon>
        <taxon>Vombatidae</taxon>
        <taxon>Vombatus</taxon>
    </lineage>
</organism>
<dbReference type="Proteomes" id="UP000314987">
    <property type="component" value="Unassembled WGS sequence"/>
</dbReference>
<evidence type="ECO:0000313" key="4">
    <source>
        <dbReference type="Proteomes" id="UP000314987"/>
    </source>
</evidence>
<sequence length="149" mass="16892">MAFLSTAELAQQLWVQEMLDTMVKGLEWENIYKMQGIMLRCSASCCEDTKASMQQVHQCIECCHSLLAQTQALVTSEMGKSQDHLARCTMHCNDKAKNLMGAGSKKQQVKRQLESCVTKCFDDYLHLIPTMAKKMKDSLASIAKYSHYE</sequence>
<keyword evidence="4" id="KW-1185">Reference proteome</keyword>
<reference evidence="3" key="2">
    <citation type="submission" date="2025-08" db="UniProtKB">
        <authorList>
            <consortium name="Ensembl"/>
        </authorList>
    </citation>
    <scope>IDENTIFICATION</scope>
</reference>
<dbReference type="InterPro" id="IPR008560">
    <property type="entry name" value="DUF842_euk"/>
</dbReference>
<dbReference type="OMA" id="NCVKDCN"/>
<dbReference type="PANTHER" id="PTHR21096">
    <property type="entry name" value="PROTEIN FAM136A"/>
    <property type="match status" value="1"/>
</dbReference>
<comment type="similarity">
    <text evidence="1">Belongs to the FAM136 family.</text>
</comment>
<name>A0A4X2K438_VOMUR</name>
<dbReference type="Pfam" id="PF05811">
    <property type="entry name" value="DUF842"/>
    <property type="match status" value="1"/>
</dbReference>
<reference evidence="3" key="3">
    <citation type="submission" date="2025-09" db="UniProtKB">
        <authorList>
            <consortium name="Ensembl"/>
        </authorList>
    </citation>
    <scope>IDENTIFICATION</scope>
</reference>
<accession>A0A4X2K438</accession>
<proteinExistence type="inferred from homology"/>
<dbReference type="Ensembl" id="ENSVURT00010004511.1">
    <property type="protein sequence ID" value="ENSVURP00010003977.1"/>
    <property type="gene ID" value="ENSVURG00010003188.1"/>
</dbReference>
<evidence type="ECO:0000256" key="1">
    <source>
        <dbReference type="ARBA" id="ARBA00009952"/>
    </source>
</evidence>
<dbReference type="GeneTree" id="ENSGT00390000006707"/>
<evidence type="ECO:0000256" key="2">
    <source>
        <dbReference type="ARBA" id="ARBA00017657"/>
    </source>
</evidence>
<reference evidence="4" key="1">
    <citation type="submission" date="2018-12" db="EMBL/GenBank/DDBJ databases">
        <authorList>
            <person name="Yazar S."/>
        </authorList>
    </citation>
    <scope>NUCLEOTIDE SEQUENCE [LARGE SCALE GENOMIC DNA]</scope>
</reference>
<dbReference type="PANTHER" id="PTHR21096:SF0">
    <property type="entry name" value="PROTEIN FAM136A"/>
    <property type="match status" value="1"/>
</dbReference>
<dbReference type="AlphaFoldDB" id="A0A4X2K438"/>